<evidence type="ECO:0000313" key="2">
    <source>
        <dbReference type="EMBL" id="POM81299.1"/>
    </source>
</evidence>
<proteinExistence type="predicted"/>
<evidence type="ECO:0000256" key="1">
    <source>
        <dbReference type="SAM" id="MobiDB-lite"/>
    </source>
</evidence>
<name>A0A2P4YU25_9STRA</name>
<dbReference type="EMBL" id="NCKW01000113">
    <property type="protein sequence ID" value="POM81299.1"/>
    <property type="molecule type" value="Genomic_DNA"/>
</dbReference>
<dbReference type="AlphaFoldDB" id="A0A2P4YU25"/>
<evidence type="ECO:0008006" key="4">
    <source>
        <dbReference type="Google" id="ProtNLM"/>
    </source>
</evidence>
<comment type="caution">
    <text evidence="2">The sequence shown here is derived from an EMBL/GenBank/DDBJ whole genome shotgun (WGS) entry which is preliminary data.</text>
</comment>
<dbReference type="Proteomes" id="UP000237271">
    <property type="component" value="Unassembled WGS sequence"/>
</dbReference>
<gene>
    <name evidence="2" type="ORF">PHPALM_754</name>
</gene>
<protein>
    <recommendedName>
        <fullName evidence="4">Polyprotein</fullName>
    </recommendedName>
</protein>
<keyword evidence="3" id="KW-1185">Reference proteome</keyword>
<feature type="region of interest" description="Disordered" evidence="1">
    <location>
        <begin position="152"/>
        <end position="183"/>
    </location>
</feature>
<accession>A0A2P4YU25</accession>
<dbReference type="OrthoDB" id="122169at2759"/>
<organism evidence="2 3">
    <name type="scientific">Phytophthora palmivora</name>
    <dbReference type="NCBI Taxonomy" id="4796"/>
    <lineage>
        <taxon>Eukaryota</taxon>
        <taxon>Sar</taxon>
        <taxon>Stramenopiles</taxon>
        <taxon>Oomycota</taxon>
        <taxon>Peronosporomycetes</taxon>
        <taxon>Peronosporales</taxon>
        <taxon>Peronosporaceae</taxon>
        <taxon>Phytophthora</taxon>
    </lineage>
</organism>
<evidence type="ECO:0000313" key="3">
    <source>
        <dbReference type="Proteomes" id="UP000237271"/>
    </source>
</evidence>
<reference evidence="2 3" key="1">
    <citation type="journal article" date="2017" name="Genome Biol. Evol.">
        <title>Phytophthora megakarya and P. palmivora, closely related causal agents of cacao black pod rot, underwent increases in genome sizes and gene numbers by different mechanisms.</title>
        <authorList>
            <person name="Ali S.S."/>
            <person name="Shao J."/>
            <person name="Lary D.J."/>
            <person name="Kronmiller B."/>
            <person name="Shen D."/>
            <person name="Strem M.D."/>
            <person name="Amoako-Attah I."/>
            <person name="Akrofi A.Y."/>
            <person name="Begoude B.A."/>
            <person name="Ten Hoopen G.M."/>
            <person name="Coulibaly K."/>
            <person name="Kebe B.I."/>
            <person name="Melnick R.L."/>
            <person name="Guiltinan M.J."/>
            <person name="Tyler B.M."/>
            <person name="Meinhardt L.W."/>
            <person name="Bailey B.A."/>
        </authorList>
    </citation>
    <scope>NUCLEOTIDE SEQUENCE [LARGE SCALE GENOMIC DNA]</scope>
    <source>
        <strain evidence="3">sbr112.9</strain>
    </source>
</reference>
<sequence>MNSIRVVLAVCVAFDYIVEQPDADTAFLNSGLSDIVYMEVPDGVKNAKVMVCKLLKGMWTETGSKCSEQDYSLSVSAERFQELWGSYGKRTKNGCVEISEVKDALNNAFKMKELGTTKFILGMEIDHDRNASTLMIKLTRYIDDVTERFGQKDAKPVDNPCSSDLKLSKAQSPGTVEERTEMQ</sequence>